<evidence type="ECO:0000313" key="10">
    <source>
        <dbReference type="EMBL" id="ODQ69194.1"/>
    </source>
</evidence>
<reference evidence="10 11" key="1">
    <citation type="journal article" date="2016" name="Proc. Natl. Acad. Sci. U.S.A.">
        <title>Comparative genomics of biotechnologically important yeasts.</title>
        <authorList>
            <person name="Riley R."/>
            <person name="Haridas S."/>
            <person name="Wolfe K.H."/>
            <person name="Lopes M.R."/>
            <person name="Hittinger C.T."/>
            <person name="Goeker M."/>
            <person name="Salamov A.A."/>
            <person name="Wisecaver J.H."/>
            <person name="Long T.M."/>
            <person name="Calvey C.H."/>
            <person name="Aerts A.L."/>
            <person name="Barry K.W."/>
            <person name="Choi C."/>
            <person name="Clum A."/>
            <person name="Coughlan A.Y."/>
            <person name="Deshpande S."/>
            <person name="Douglass A.P."/>
            <person name="Hanson S.J."/>
            <person name="Klenk H.-P."/>
            <person name="LaButti K.M."/>
            <person name="Lapidus A."/>
            <person name="Lindquist E.A."/>
            <person name="Lipzen A.M."/>
            <person name="Meier-Kolthoff J.P."/>
            <person name="Ohm R.A."/>
            <person name="Otillar R.P."/>
            <person name="Pangilinan J.L."/>
            <person name="Peng Y."/>
            <person name="Rokas A."/>
            <person name="Rosa C.A."/>
            <person name="Scheuner C."/>
            <person name="Sibirny A.A."/>
            <person name="Slot J.C."/>
            <person name="Stielow J.B."/>
            <person name="Sun H."/>
            <person name="Kurtzman C.P."/>
            <person name="Blackwell M."/>
            <person name="Grigoriev I.V."/>
            <person name="Jeffries T.W."/>
        </authorList>
    </citation>
    <scope>NUCLEOTIDE SEQUENCE [LARGE SCALE GENOMIC DNA]</scope>
    <source>
        <strain evidence="10 11">NRRL Y-11557</strain>
    </source>
</reference>
<evidence type="ECO:0000259" key="9">
    <source>
        <dbReference type="PROSITE" id="PS50850"/>
    </source>
</evidence>
<dbReference type="Proteomes" id="UP000094385">
    <property type="component" value="Unassembled WGS sequence"/>
</dbReference>
<dbReference type="PANTHER" id="PTHR48022">
    <property type="entry name" value="PLASTIDIC GLUCOSE TRANSPORTER 4"/>
    <property type="match status" value="1"/>
</dbReference>
<feature type="transmembrane region" description="Helical" evidence="8">
    <location>
        <begin position="172"/>
        <end position="193"/>
    </location>
</feature>
<dbReference type="SUPFAM" id="SSF103473">
    <property type="entry name" value="MFS general substrate transporter"/>
    <property type="match status" value="1"/>
</dbReference>
<keyword evidence="6 8" id="KW-0472">Membrane</keyword>
<feature type="domain" description="Major facilitator superfamily (MFS) profile" evidence="9">
    <location>
        <begin position="43"/>
        <end position="482"/>
    </location>
</feature>
<dbReference type="OrthoDB" id="6133115at2759"/>
<evidence type="ECO:0000256" key="3">
    <source>
        <dbReference type="ARBA" id="ARBA00022448"/>
    </source>
</evidence>
<dbReference type="InterPro" id="IPR050360">
    <property type="entry name" value="MFS_Sugar_Transporters"/>
</dbReference>
<protein>
    <recommendedName>
        <fullName evidence="9">Major facilitator superfamily (MFS) profile domain-containing protein</fullName>
    </recommendedName>
</protein>
<proteinExistence type="inferred from homology"/>
<feature type="transmembrane region" description="Helical" evidence="8">
    <location>
        <begin position="334"/>
        <end position="353"/>
    </location>
</feature>
<accession>A0A1E3PV82</accession>
<keyword evidence="3 7" id="KW-0813">Transport</keyword>
<dbReference type="Pfam" id="PF00083">
    <property type="entry name" value="Sugar_tr"/>
    <property type="match status" value="1"/>
</dbReference>
<evidence type="ECO:0000256" key="2">
    <source>
        <dbReference type="ARBA" id="ARBA00010992"/>
    </source>
</evidence>
<feature type="transmembrane region" description="Helical" evidence="8">
    <location>
        <begin position="430"/>
        <end position="451"/>
    </location>
</feature>
<dbReference type="PRINTS" id="PR00171">
    <property type="entry name" value="SUGRTRNSPORT"/>
</dbReference>
<feature type="transmembrane region" description="Helical" evidence="8">
    <location>
        <begin position="457"/>
        <end position="478"/>
    </location>
</feature>
<dbReference type="PANTHER" id="PTHR48022:SF3">
    <property type="entry name" value="HEXOSE TRANSPORTER PROTEIN (AFU_ORTHOLOGUE AFUA_8G04480)-RELATED"/>
    <property type="match status" value="1"/>
</dbReference>
<feature type="transmembrane region" description="Helical" evidence="8">
    <location>
        <begin position="293"/>
        <end position="314"/>
    </location>
</feature>
<feature type="transmembrane region" description="Helical" evidence="8">
    <location>
        <begin position="394"/>
        <end position="418"/>
    </location>
</feature>
<evidence type="ECO:0000256" key="6">
    <source>
        <dbReference type="ARBA" id="ARBA00023136"/>
    </source>
</evidence>
<dbReference type="InterPro" id="IPR005828">
    <property type="entry name" value="MFS_sugar_transport-like"/>
</dbReference>
<evidence type="ECO:0000256" key="5">
    <source>
        <dbReference type="ARBA" id="ARBA00022989"/>
    </source>
</evidence>
<feature type="transmembrane region" description="Helical" evidence="8">
    <location>
        <begin position="199"/>
        <end position="222"/>
    </location>
</feature>
<dbReference type="EMBL" id="KV454305">
    <property type="protein sequence ID" value="ODQ69194.1"/>
    <property type="molecule type" value="Genomic_DNA"/>
</dbReference>
<organism evidence="10 11">
    <name type="scientific">Lipomyces starkeyi NRRL Y-11557</name>
    <dbReference type="NCBI Taxonomy" id="675824"/>
    <lineage>
        <taxon>Eukaryota</taxon>
        <taxon>Fungi</taxon>
        <taxon>Dikarya</taxon>
        <taxon>Ascomycota</taxon>
        <taxon>Saccharomycotina</taxon>
        <taxon>Lipomycetes</taxon>
        <taxon>Lipomycetales</taxon>
        <taxon>Lipomycetaceae</taxon>
        <taxon>Lipomyces</taxon>
    </lineage>
</organism>
<dbReference type="PROSITE" id="PS00216">
    <property type="entry name" value="SUGAR_TRANSPORT_1"/>
    <property type="match status" value="1"/>
</dbReference>
<feature type="transmembrane region" description="Helical" evidence="8">
    <location>
        <begin position="360"/>
        <end position="382"/>
    </location>
</feature>
<dbReference type="AlphaFoldDB" id="A0A1E3PV82"/>
<sequence>MGILKTSNEGSAEAALGKEILEVLPIHHQPWYKTKHLVHLNLILLVPLFSSATIGFDGGMMNGLQTLTQWRTYFSHPNSSTLGAINALYPIGKLLGLFPSTWLSDRFGRKRPMLVGFILLFIGTVLQGASQDIAMLIVSRFVMGFGTAFLAQPSPILITELAYPTQRGKITSLYNTFYYVGAVLAAWSTYGTFRLASNWSWRIPSIMQGAFPLIQFCFFFLIPESPRWLVAQGRVEDARKVLVKYHAGGDEASPLVDYEIREMEESIQLEKLINSQSSYIDLIRTPANRKRTFIAAILGFFTQWSGNSVISYYLTLVLDTIGITSVSSQALINGLLQTFNWFAAVLAGALMVDRIGRRKLFLISTGGMLASYIIWTVLSSVFTTTLNQKVGNTVVAFIFIYYFFYDIAFTPLMPAYVVEIYQYTLRGRGVTAAYTVDYCGLILGNFVNPVAMKKIGWHYYILFCVLLTFSFTLIWFFFPETKGHTLEEIAEVFDGPRGNGQDVEVNDDHEKIESNKTSHIEVPRMAEVA</sequence>
<evidence type="ECO:0000256" key="4">
    <source>
        <dbReference type="ARBA" id="ARBA00022692"/>
    </source>
</evidence>
<dbReference type="FunFam" id="1.20.1250.20:FF:000117">
    <property type="entry name" value="MFS hexose transporter"/>
    <property type="match status" value="1"/>
</dbReference>
<comment type="subcellular location">
    <subcellularLocation>
        <location evidence="1">Membrane</location>
        <topology evidence="1">Multi-pass membrane protein</topology>
    </subcellularLocation>
</comment>
<dbReference type="GO" id="GO:0005351">
    <property type="term" value="F:carbohydrate:proton symporter activity"/>
    <property type="evidence" value="ECO:0007669"/>
    <property type="project" value="TreeGrafter"/>
</dbReference>
<comment type="similarity">
    <text evidence="2 7">Belongs to the major facilitator superfamily. Sugar transporter (TC 2.A.1.1) family.</text>
</comment>
<name>A0A1E3PV82_LIPST</name>
<evidence type="ECO:0000256" key="8">
    <source>
        <dbReference type="SAM" id="Phobius"/>
    </source>
</evidence>
<dbReference type="PROSITE" id="PS50850">
    <property type="entry name" value="MFS"/>
    <property type="match status" value="1"/>
</dbReference>
<keyword evidence="5 8" id="KW-1133">Transmembrane helix</keyword>
<dbReference type="InterPro" id="IPR003663">
    <property type="entry name" value="Sugar/inositol_transpt"/>
</dbReference>
<feature type="transmembrane region" description="Helical" evidence="8">
    <location>
        <begin position="111"/>
        <end position="127"/>
    </location>
</feature>
<dbReference type="GO" id="GO:0016020">
    <property type="term" value="C:membrane"/>
    <property type="evidence" value="ECO:0007669"/>
    <property type="project" value="UniProtKB-SubCell"/>
</dbReference>
<gene>
    <name evidence="10" type="ORF">LIPSTDRAFT_114326</name>
</gene>
<dbReference type="STRING" id="675824.A0A1E3PV82"/>
<evidence type="ECO:0000256" key="1">
    <source>
        <dbReference type="ARBA" id="ARBA00004141"/>
    </source>
</evidence>
<dbReference type="InterPro" id="IPR020846">
    <property type="entry name" value="MFS_dom"/>
</dbReference>
<evidence type="ECO:0000256" key="7">
    <source>
        <dbReference type="RuleBase" id="RU003346"/>
    </source>
</evidence>
<dbReference type="Gene3D" id="1.20.1250.20">
    <property type="entry name" value="MFS general substrate transporter like domains"/>
    <property type="match status" value="1"/>
</dbReference>
<evidence type="ECO:0000313" key="11">
    <source>
        <dbReference type="Proteomes" id="UP000094385"/>
    </source>
</evidence>
<keyword evidence="4 8" id="KW-0812">Transmembrane</keyword>
<dbReference type="NCBIfam" id="TIGR00879">
    <property type="entry name" value="SP"/>
    <property type="match status" value="1"/>
</dbReference>
<dbReference type="InterPro" id="IPR036259">
    <property type="entry name" value="MFS_trans_sf"/>
</dbReference>
<feature type="transmembrane region" description="Helical" evidence="8">
    <location>
        <begin position="81"/>
        <end position="99"/>
    </location>
</feature>
<feature type="transmembrane region" description="Helical" evidence="8">
    <location>
        <begin position="42"/>
        <end position="61"/>
    </location>
</feature>
<keyword evidence="11" id="KW-1185">Reference proteome</keyword>
<dbReference type="InterPro" id="IPR005829">
    <property type="entry name" value="Sugar_transporter_CS"/>
</dbReference>
<feature type="transmembrane region" description="Helical" evidence="8">
    <location>
        <begin position="133"/>
        <end position="151"/>
    </location>
</feature>